<dbReference type="EMBL" id="CP032698">
    <property type="protein sequence ID" value="AYG78103.1"/>
    <property type="molecule type" value="Genomic_DNA"/>
</dbReference>
<keyword evidence="2" id="KW-1185">Reference proteome</keyword>
<organism evidence="1 2">
    <name type="scientific">Streptomyces hundungensis</name>
    <dbReference type="NCBI Taxonomy" id="1077946"/>
    <lineage>
        <taxon>Bacteria</taxon>
        <taxon>Bacillati</taxon>
        <taxon>Actinomycetota</taxon>
        <taxon>Actinomycetes</taxon>
        <taxon>Kitasatosporales</taxon>
        <taxon>Streptomycetaceae</taxon>
        <taxon>Streptomyces</taxon>
    </lineage>
</organism>
<protein>
    <submittedName>
        <fullName evidence="1">Uncharacterized protein</fullName>
    </submittedName>
</protein>
<dbReference type="KEGG" id="shun:DWB77_00210"/>
<dbReference type="Proteomes" id="UP000271554">
    <property type="component" value="Chromosome"/>
</dbReference>
<dbReference type="AlphaFoldDB" id="A0A387H7H9"/>
<sequence length="176" mass="18650">MTRAPGHRRGVRWLPFTLGVHLVFSLTSPLIPAAAQSPHAQPRHAPAPTVTLYGESLTARGLLCFPLPDRPGAPASCTARSMEVRRPRLVIGGGDQGKVCVHADRALLSGVRFHAGVLRGRLLGLLPLSLPTNAVPPVPIPYLAMDRVEARGLGLTAVAVSLERARVGMTAQEPCT</sequence>
<accession>A0A387H7H9</accession>
<reference evidence="1 2" key="1">
    <citation type="submission" date="2018-10" db="EMBL/GenBank/DDBJ databases">
        <title>Relationship between Morphology and Antimicrobial Activity in Streptomyces.</title>
        <authorList>
            <person name="Kang H.J."/>
            <person name="Kim S.B."/>
        </authorList>
    </citation>
    <scope>NUCLEOTIDE SEQUENCE [LARGE SCALE GENOMIC DNA]</scope>
    <source>
        <strain evidence="1 2">BH38</strain>
    </source>
</reference>
<gene>
    <name evidence="1" type="ORF">DWB77_00210</name>
</gene>
<evidence type="ECO:0000313" key="1">
    <source>
        <dbReference type="EMBL" id="AYG78103.1"/>
    </source>
</evidence>
<name>A0A387H7H9_9ACTN</name>
<proteinExistence type="predicted"/>
<evidence type="ECO:0000313" key="2">
    <source>
        <dbReference type="Proteomes" id="UP000271554"/>
    </source>
</evidence>